<dbReference type="GO" id="GO:0000902">
    <property type="term" value="P:cell morphogenesis"/>
    <property type="evidence" value="ECO:0007669"/>
    <property type="project" value="InterPro"/>
</dbReference>
<dbReference type="InterPro" id="IPR016024">
    <property type="entry name" value="ARM-type_fold"/>
</dbReference>
<feature type="domain" description="Cell morphogenesis protein N-terminal" evidence="2">
    <location>
        <begin position="526"/>
        <end position="603"/>
    </location>
</feature>
<dbReference type="Pfam" id="PF14222">
    <property type="entry name" value="MOR2-PAG1_N"/>
    <property type="match status" value="2"/>
</dbReference>
<protein>
    <submittedName>
        <fullName evidence="4">Cell morphogenesis N-terminal family protein</fullName>
    </submittedName>
</protein>
<feature type="region of interest" description="Disordered" evidence="1">
    <location>
        <begin position="76"/>
        <end position="110"/>
    </location>
</feature>
<dbReference type="GO" id="GO:0005938">
    <property type="term" value="C:cell cortex"/>
    <property type="evidence" value="ECO:0007669"/>
    <property type="project" value="TreeGrafter"/>
</dbReference>
<dbReference type="InterPro" id="IPR039867">
    <property type="entry name" value="Furry/Tao3/Mor2"/>
</dbReference>
<reference evidence="4 5" key="1">
    <citation type="submission" date="2020-03" db="EMBL/GenBank/DDBJ databases">
        <title>FDA dAtabase for Regulatory Grade micrObial Sequences (FDA-ARGOS): Supporting development and validation of Infectious Disease Dx tests.</title>
        <authorList>
            <person name="Campos J."/>
            <person name="Goldberg B."/>
            <person name="Tallon L."/>
            <person name="Sadzewicz L."/>
            <person name="Vavikolanu K."/>
            <person name="Mehta A."/>
            <person name="Aluvathingal J."/>
            <person name="Nadendla S."/>
            <person name="Nandy P."/>
            <person name="Geyer C."/>
            <person name="Yan Y."/>
            <person name="Sichtig H."/>
        </authorList>
    </citation>
    <scope>NUCLEOTIDE SEQUENCE [LARGE SCALE GENOMIC DNA]</scope>
    <source>
        <strain evidence="4 5">FDAARGOS_656</strain>
    </source>
</reference>
<feature type="domain" description="Cell morphogenesis central region" evidence="3">
    <location>
        <begin position="1247"/>
        <end position="1470"/>
    </location>
</feature>
<dbReference type="PANTHER" id="PTHR12295">
    <property type="entry name" value="FURRY-RELATED"/>
    <property type="match status" value="1"/>
</dbReference>
<evidence type="ECO:0000313" key="5">
    <source>
        <dbReference type="Proteomes" id="UP000536275"/>
    </source>
</evidence>
<dbReference type="Proteomes" id="UP000536275">
    <property type="component" value="Unassembled WGS sequence"/>
</dbReference>
<sequence>MIEIPDLDELSLHNYSASNNVTPEENHSEDESQQPPPPPPQQQQQQFTLQPQHSIHSPSIEENGYLQHQQNQLHQYMQQQQHNTLTPEPPTISDFTKDQLPPSATSFQNSTIGSDILGETIALYNSSANSSNIHKSQPQLPQESSDHLTQKETSTVSASSHPMLDQAPQMIDARLERIEHEVDNFNERENNYQHPQMQPYSQDTESGLSLGTEDSQNISSQKVDYVQTKNSSLEFDAPIGLVYMPDNLDEHKTSFKLQQPPIVTDYRDTTTTTPDLASESNDQLGQLETPLMAGFDFNLGTNTSSANQLSSPMSSFPLHNRVEPSPQLPPPMSSASLQKLTLRNGEEFGSIRRDLATDSKTSAEYTLHIIFTQFVRHAERKLNLCLDYPLNEEPPILDLIAEGVDTEFDKIISALGYIARRKPKPVIDSVMFWRKSKSEVASMAATEVEKAVGIAKNSNTASTAKRSLSLMRKKSFSRIAHRRNVSSSAAIQSSQNVPESESVFMKQKQFYDDQISQAKETAVHADRKSLASIYILCRVLIEIVKQTPLSVMGSDLSSKLEEIVYTQLKTTDPISTSQSLVRAANWNLFAELLGFMSRERFVTLFVDQWDEISKLTIYPLEEFEESAEFIQSLAKFFDKTTNETVLYAYCEVFSQLFLPLANVMTAEANYPSWVEGVEKVYYKAFKLWRQSLGSTSSPTSLALPTSNTSGELFSEVWVNVINENSFKLKPKVEAEDKTTYIMSITRLIWVYLNRLPDTLNNTIKRLDAIFELLFFHNNATMGYNHLNYVLEQVLIRLLNMSFNGTSLENAFPEKLIIVIKSYLAILKDYEIGDKPSFPAEFPNEQKKKVNEFLFISKNSTNSAAHEEICRTLVLLLKILDSQYGSGFNNESNSLFSLGSSKSQSSFGFHFNYDPTPQTTKEVHIQLFATVIEAIPWGIVGASGDNNQNLIPFKQVVDILIRGAIHPDSRISMASIKSLKYLASKKNPTSLMTIYAKLAFHFSDKTGPTYDTQYLYSDQFTKLLKLYTELLDCWLISFQDLLEKKKADQSIDSHPTRLNPSDEFEWKTIITAIEDIEGNGLFFLCSQNPKTRYYGIKVLKLVEQFDQAVYNVTDSATDTSSGTKQHSRSSSKFAADVGTRLIHILEDLDFVELIQPYRKELSVPERTRLTKLKNKKNILIRLAESDYGIDSAIWLRLYPKVLEIFFDRCPMPVAMCRNLVCVCLVQMHEFVLEFSDSYKSYTSSLFSKSATNVPPEVLVNQWKLYLIFACSTLTATNDQKISFPNQPTHGRKKSLQMFIQHQKITSAKSVFKMVLPLLKSSQPMVKESVIVGLSHININILKSFLENIPLAVEEWNTNMKTRNPQDDAFRIEVVHILTNLTEKFGSHELIYTDDSIVANLVAIVKNVKNFLSEPAIQTNFECQRLRRYFCGFLENVYTGLEAKSDLEKWLPFEARVACFNYLKEWCGYGDSSAVTEERYNAIISRIKTEKAGPSALAILEIERKKLQLASLKCMAILCSGQIKKKIEIPGNLAVVSFDIPGLMNWIQAAVVQRCYVSQTSLESYFCLFVEIFMEKNTFEIVSDELLCLASVLTANESFQVRKSAIALLKYFEKKSLGSESLERYTEAICSKSSVVYKKVLFDLSNDVQNIKPESLYNRISYLTQNINLIFPAAREAILSLLVPMVQRLH</sequence>
<feature type="compositionally biased region" description="Polar residues" evidence="1">
    <location>
        <begin position="192"/>
        <end position="214"/>
    </location>
</feature>
<gene>
    <name evidence="4" type="ORF">FOB64_000609</name>
</gene>
<evidence type="ECO:0000259" key="3">
    <source>
        <dbReference type="Pfam" id="PF14228"/>
    </source>
</evidence>
<dbReference type="EMBL" id="JABWAD010000007">
    <property type="protein sequence ID" value="KAF6072583.1"/>
    <property type="molecule type" value="Genomic_DNA"/>
</dbReference>
<dbReference type="GO" id="GO:0030427">
    <property type="term" value="C:site of polarized growth"/>
    <property type="evidence" value="ECO:0007669"/>
    <property type="project" value="TreeGrafter"/>
</dbReference>
<dbReference type="PANTHER" id="PTHR12295:SF30">
    <property type="entry name" value="PROTEIN FURRY"/>
    <property type="match status" value="1"/>
</dbReference>
<feature type="region of interest" description="Disordered" evidence="1">
    <location>
        <begin position="129"/>
        <end position="165"/>
    </location>
</feature>
<feature type="compositionally biased region" description="Polar residues" evidence="1">
    <location>
        <begin position="129"/>
        <end position="143"/>
    </location>
</feature>
<feature type="region of interest" description="Disordered" evidence="1">
    <location>
        <begin position="190"/>
        <end position="214"/>
    </location>
</feature>
<evidence type="ECO:0000256" key="1">
    <source>
        <dbReference type="SAM" id="MobiDB-lite"/>
    </source>
</evidence>
<proteinExistence type="predicted"/>
<dbReference type="SUPFAM" id="SSF48371">
    <property type="entry name" value="ARM repeat"/>
    <property type="match status" value="2"/>
</dbReference>
<feature type="region of interest" description="Disordered" evidence="1">
    <location>
        <begin position="1"/>
        <end position="54"/>
    </location>
</feature>
<dbReference type="InterPro" id="IPR025614">
    <property type="entry name" value="Cell_morpho_N"/>
</dbReference>
<name>A0A8H6F613_CANAX</name>
<organism evidence="4 5">
    <name type="scientific">Candida albicans</name>
    <name type="common">Yeast</name>
    <dbReference type="NCBI Taxonomy" id="5476"/>
    <lineage>
        <taxon>Eukaryota</taxon>
        <taxon>Fungi</taxon>
        <taxon>Dikarya</taxon>
        <taxon>Ascomycota</taxon>
        <taxon>Saccharomycotina</taxon>
        <taxon>Pichiomycetes</taxon>
        <taxon>Debaryomycetaceae</taxon>
        <taxon>Candida/Lodderomyces clade</taxon>
        <taxon>Candida</taxon>
    </lineage>
</organism>
<feature type="compositionally biased region" description="Polar residues" evidence="1">
    <location>
        <begin position="151"/>
        <end position="160"/>
    </location>
</feature>
<comment type="caution">
    <text evidence="4">The sequence shown here is derived from an EMBL/GenBank/DDBJ whole genome shotgun (WGS) entry which is preliminary data.</text>
</comment>
<evidence type="ECO:0000259" key="2">
    <source>
        <dbReference type="Pfam" id="PF14222"/>
    </source>
</evidence>
<feature type="domain" description="Cell morphogenesis protein N-terminal" evidence="2">
    <location>
        <begin position="614"/>
        <end position="1034"/>
    </location>
</feature>
<accession>A0A8H6F613</accession>
<feature type="compositionally biased region" description="Polar residues" evidence="1">
    <location>
        <begin position="13"/>
        <end position="23"/>
    </location>
</feature>
<feature type="domain" description="Cell morphogenesis central region" evidence="3">
    <location>
        <begin position="1547"/>
        <end position="1652"/>
    </location>
</feature>
<evidence type="ECO:0000313" key="4">
    <source>
        <dbReference type="EMBL" id="KAF6072583.1"/>
    </source>
</evidence>
<feature type="compositionally biased region" description="Low complexity" evidence="1">
    <location>
        <begin position="42"/>
        <end position="52"/>
    </location>
</feature>
<dbReference type="Pfam" id="PF14228">
    <property type="entry name" value="MOR2-PAG1_mid"/>
    <property type="match status" value="2"/>
</dbReference>
<dbReference type="InterPro" id="IPR029473">
    <property type="entry name" value="MOR2-PAG1_mid"/>
</dbReference>